<organism evidence="2 3">
    <name type="scientific">Aestuariivirga litoralis</name>
    <dbReference type="NCBI Taxonomy" id="2650924"/>
    <lineage>
        <taxon>Bacteria</taxon>
        <taxon>Pseudomonadati</taxon>
        <taxon>Pseudomonadota</taxon>
        <taxon>Alphaproteobacteria</taxon>
        <taxon>Hyphomicrobiales</taxon>
        <taxon>Aestuariivirgaceae</taxon>
        <taxon>Aestuariivirga</taxon>
    </lineage>
</organism>
<comment type="caution">
    <text evidence="2">The sequence shown here is derived from an EMBL/GenBank/DDBJ whole genome shotgun (WGS) entry which is preliminary data.</text>
</comment>
<keyword evidence="3" id="KW-1185">Reference proteome</keyword>
<name>A0A2W2BC19_9HYPH</name>
<dbReference type="RefSeq" id="WP_111196512.1">
    <property type="nucleotide sequence ID" value="NZ_QKVK01000002.1"/>
</dbReference>
<feature type="region of interest" description="Disordered" evidence="1">
    <location>
        <begin position="21"/>
        <end position="40"/>
    </location>
</feature>
<accession>A0A2W2BC19</accession>
<feature type="region of interest" description="Disordered" evidence="1">
    <location>
        <begin position="92"/>
        <end position="138"/>
    </location>
</feature>
<evidence type="ECO:0000313" key="2">
    <source>
        <dbReference type="EMBL" id="PZF77764.1"/>
    </source>
</evidence>
<dbReference type="AlphaFoldDB" id="A0A2W2BC19"/>
<reference evidence="3" key="1">
    <citation type="submission" date="2018-06" db="EMBL/GenBank/DDBJ databases">
        <title>Aestuariibacter litoralis strain KCTC 52945T.</title>
        <authorList>
            <person name="Li X."/>
            <person name="Salam N."/>
            <person name="Li J.-L."/>
            <person name="Chen Y.-M."/>
            <person name="Yang Z.-W."/>
            <person name="Zhang L.-Y."/>
            <person name="Han M.-X."/>
            <person name="Xiao M."/>
            <person name="Li W.-J."/>
        </authorList>
    </citation>
    <scope>NUCLEOTIDE SEQUENCE [LARGE SCALE GENOMIC DNA]</scope>
    <source>
        <strain evidence="3">KCTC 52945</strain>
    </source>
</reference>
<dbReference type="EMBL" id="QKVK01000002">
    <property type="protein sequence ID" value="PZF77764.1"/>
    <property type="molecule type" value="Genomic_DNA"/>
</dbReference>
<dbReference type="Proteomes" id="UP000248795">
    <property type="component" value="Unassembled WGS sequence"/>
</dbReference>
<evidence type="ECO:0000256" key="1">
    <source>
        <dbReference type="SAM" id="MobiDB-lite"/>
    </source>
</evidence>
<proteinExistence type="predicted"/>
<gene>
    <name evidence="2" type="ORF">DK847_04860</name>
</gene>
<evidence type="ECO:0000313" key="3">
    <source>
        <dbReference type="Proteomes" id="UP000248795"/>
    </source>
</evidence>
<sequence>MRLFRTIILLGAAGLLLPSPPEELAKGPDPDSPSTLDMLSSAGSAASDAWGFCSRQPDVCGVAGYLGGKLEGKLLYSASLLWGWAWDGKPAAPEDGGPRAMITVEGEVPPPATDEPQGKSTLSLDDLVPPWRGPAKQG</sequence>
<protein>
    <submittedName>
        <fullName evidence="2">Uncharacterized protein</fullName>
    </submittedName>
</protein>